<comment type="function">
    <text evidence="10">Proposed to synthesize NOD factor fatty acyl chain. Involved in the synthesis of a highly unsaturated fatty acid moiety, which forms part of a lipo-oligosaccharide that is responsible for host specificity.</text>
</comment>
<dbReference type="EMBL" id="SMBH01000058">
    <property type="protein sequence ID" value="TCU02559.1"/>
    <property type="molecule type" value="Genomic_DNA"/>
</dbReference>
<keyword evidence="5" id="KW-0997">Cell inner membrane</keyword>
<dbReference type="SMART" id="SM00825">
    <property type="entry name" value="PKS_KS"/>
    <property type="match status" value="1"/>
</dbReference>
<comment type="subcellular location">
    <subcellularLocation>
        <location evidence="1">Cell inner membrane</location>
    </subcellularLocation>
</comment>
<evidence type="ECO:0000256" key="11">
    <source>
        <dbReference type="ARBA" id="ARBA00039445"/>
    </source>
</evidence>
<proteinExistence type="inferred from homology"/>
<dbReference type="RefSeq" id="WP_027513872.1">
    <property type="nucleotide sequence ID" value="NZ_CP104145.1"/>
</dbReference>
<dbReference type="GO" id="GO:0004315">
    <property type="term" value="F:3-oxoacyl-[acyl-carrier-protein] synthase activity"/>
    <property type="evidence" value="ECO:0007669"/>
    <property type="project" value="InterPro"/>
</dbReference>
<dbReference type="InterPro" id="IPR016039">
    <property type="entry name" value="Thiolase-like"/>
</dbReference>
<evidence type="ECO:0000256" key="4">
    <source>
        <dbReference type="ARBA" id="ARBA00022475"/>
    </source>
</evidence>
<keyword evidence="8" id="KW-1133">Transmembrane helix</keyword>
<evidence type="ECO:0000313" key="16">
    <source>
        <dbReference type="EMBL" id="UWU19416.1"/>
    </source>
</evidence>
<dbReference type="InterPro" id="IPR014031">
    <property type="entry name" value="Ketoacyl_synth_C"/>
</dbReference>
<dbReference type="GO" id="GO:0006633">
    <property type="term" value="P:fatty acid biosynthetic process"/>
    <property type="evidence" value="ECO:0007669"/>
    <property type="project" value="InterPro"/>
</dbReference>
<keyword evidence="9" id="KW-0472">Membrane</keyword>
<evidence type="ECO:0000256" key="8">
    <source>
        <dbReference type="ARBA" id="ARBA00022989"/>
    </source>
</evidence>
<dbReference type="AlphaFoldDB" id="A0A4R3PQ71"/>
<evidence type="ECO:0000256" key="1">
    <source>
        <dbReference type="ARBA" id="ARBA00004533"/>
    </source>
</evidence>
<evidence type="ECO:0000256" key="7">
    <source>
        <dbReference type="ARBA" id="ARBA00022692"/>
    </source>
</evidence>
<accession>A0A4R3PQ71</accession>
<dbReference type="EMBL" id="CP104145">
    <property type="protein sequence ID" value="UWU19416.1"/>
    <property type="molecule type" value="Genomic_DNA"/>
</dbReference>
<feature type="domain" description="Ketosynthase family 3 (KS3)" evidence="14">
    <location>
        <begin position="2"/>
        <end position="401"/>
    </location>
</feature>
<dbReference type="GO" id="GO:0005886">
    <property type="term" value="C:plasma membrane"/>
    <property type="evidence" value="ECO:0007669"/>
    <property type="project" value="UniProtKB-SubCell"/>
</dbReference>
<dbReference type="PANTHER" id="PTHR11712:SF352">
    <property type="entry name" value="3-OXOACYL-[ACYL-CARRIER-PROTEIN] SYNTHASE"/>
    <property type="match status" value="1"/>
</dbReference>
<evidence type="ECO:0000256" key="12">
    <source>
        <dbReference type="ARBA" id="ARBA00041756"/>
    </source>
</evidence>
<keyword evidence="3" id="KW-0536">Nodulation</keyword>
<evidence type="ECO:0000256" key="3">
    <source>
        <dbReference type="ARBA" id="ARBA00022458"/>
    </source>
</evidence>
<dbReference type="Proteomes" id="UP000294576">
    <property type="component" value="Unassembled WGS sequence"/>
</dbReference>
<dbReference type="PROSITE" id="PS52004">
    <property type="entry name" value="KS3_2"/>
    <property type="match status" value="1"/>
</dbReference>
<sequence length="402" mass="41825">MDRRVVITGMGGLCGLGTDAASLWTGMREGRSAIGPIVNSELHELKGMIGAEIKALPEHDIDRRQLVSMDRFSVLAVLAAHEAMRQAGLSWDEGNAHRFGATVGSGFGGWDATEKAYRTLLLGGATRTELFFGVKTMPSAAACQVSMSLGLRGPVFGVTSACASGNHAIASAVDQIKCGRADVMLAGGSDAPLVWMVLKGWEAMRVLAPDTCRPFSADRKGVVVGEGAGMAVLESYEHAAARGARILAEVAGVGLSGDASHIAAPAVHGPEAAMRACLADAGLNAEDVDYLNAHGTGTKANDQMETAAIRRVFGDHANSLSVSSTKSTHAHCLGAASALEMIACVMAIQEGVVPPTANYREPDPNCDLDVTPNVPRERRVGVAMSNAFAMGGMNAVLAFRKV</sequence>
<keyword evidence="16" id="KW-0614">Plasmid</keyword>
<evidence type="ECO:0000259" key="14">
    <source>
        <dbReference type="PROSITE" id="PS52004"/>
    </source>
</evidence>
<keyword evidence="18" id="KW-1185">Reference proteome</keyword>
<dbReference type="NCBIfam" id="NF005589">
    <property type="entry name" value="PRK07314.1"/>
    <property type="match status" value="1"/>
</dbReference>
<comment type="similarity">
    <text evidence="2 13">Belongs to the thiolase-like superfamily. Beta-ketoacyl-ACP synthases family.</text>
</comment>
<name>A0A4R3PQ71_RHISU</name>
<evidence type="ECO:0000256" key="10">
    <source>
        <dbReference type="ARBA" id="ARBA00037576"/>
    </source>
</evidence>
<evidence type="ECO:0000256" key="9">
    <source>
        <dbReference type="ARBA" id="ARBA00023136"/>
    </source>
</evidence>
<protein>
    <recommendedName>
        <fullName evidence="11">Nodulation protein E</fullName>
    </recommendedName>
    <alternativeName>
        <fullName evidence="12">Host-specificity of nodulation protein B</fullName>
    </alternativeName>
</protein>
<dbReference type="PROSITE" id="PS00606">
    <property type="entry name" value="KS3_1"/>
    <property type="match status" value="1"/>
</dbReference>
<geneLocation type="plasmid" evidence="16 18">
    <name>pWSM1592_2</name>
</geneLocation>
<dbReference type="OrthoDB" id="9808669at2"/>
<dbReference type="Gene3D" id="3.40.47.10">
    <property type="match status" value="2"/>
</dbReference>
<evidence type="ECO:0000313" key="18">
    <source>
        <dbReference type="Proteomes" id="UP001060123"/>
    </source>
</evidence>
<dbReference type="SUPFAM" id="SSF53901">
    <property type="entry name" value="Thiolase-like"/>
    <property type="match status" value="1"/>
</dbReference>
<gene>
    <name evidence="15" type="ORF">EV132_1582</name>
    <name evidence="16" type="ORF">N2599_35155</name>
</gene>
<dbReference type="InterPro" id="IPR014030">
    <property type="entry name" value="Ketoacyl_synth_N"/>
</dbReference>
<dbReference type="InterPro" id="IPR018201">
    <property type="entry name" value="Ketoacyl_synth_AS"/>
</dbReference>
<evidence type="ECO:0000256" key="6">
    <source>
        <dbReference type="ARBA" id="ARBA00022679"/>
    </source>
</evidence>
<evidence type="ECO:0000256" key="5">
    <source>
        <dbReference type="ARBA" id="ARBA00022519"/>
    </source>
</evidence>
<dbReference type="Pfam" id="PF02801">
    <property type="entry name" value="Ketoacyl-synt_C"/>
    <property type="match status" value="1"/>
</dbReference>
<dbReference type="PROSITE" id="PS00098">
    <property type="entry name" value="THIOLASE_1"/>
    <property type="match status" value="1"/>
</dbReference>
<dbReference type="InterPro" id="IPR000794">
    <property type="entry name" value="Beta-ketoacyl_synthase"/>
</dbReference>
<dbReference type="InterPro" id="IPR020615">
    <property type="entry name" value="Thiolase_acyl_enz_int_AS"/>
</dbReference>
<keyword evidence="7" id="KW-0812">Transmembrane</keyword>
<reference evidence="16" key="2">
    <citation type="submission" date="2022-09" db="EMBL/GenBank/DDBJ databases">
        <title>Australian commercial rhizobial inoculants.</title>
        <authorList>
            <person name="Kohlmeier M.G."/>
            <person name="O'Hara G.W."/>
            <person name="Colombi E."/>
            <person name="Ramsay J.P."/>
            <person name="Terpolilli J."/>
        </authorList>
    </citation>
    <scope>NUCLEOTIDE SEQUENCE</scope>
    <source>
        <strain evidence="16">WSM1592</strain>
        <plasmid evidence="16">pWSM1592_2</plasmid>
    </source>
</reference>
<dbReference type="PANTHER" id="PTHR11712">
    <property type="entry name" value="POLYKETIDE SYNTHASE-RELATED"/>
    <property type="match status" value="1"/>
</dbReference>
<dbReference type="InterPro" id="IPR020841">
    <property type="entry name" value="PKS_Beta-ketoAc_synthase_dom"/>
</dbReference>
<dbReference type="Proteomes" id="UP001060123">
    <property type="component" value="Plasmid pWSM1592_2"/>
</dbReference>
<evidence type="ECO:0000313" key="15">
    <source>
        <dbReference type="EMBL" id="TCU02559.1"/>
    </source>
</evidence>
<evidence type="ECO:0000313" key="17">
    <source>
        <dbReference type="Proteomes" id="UP000294576"/>
    </source>
</evidence>
<evidence type="ECO:0000256" key="13">
    <source>
        <dbReference type="RuleBase" id="RU003694"/>
    </source>
</evidence>
<dbReference type="CDD" id="cd00834">
    <property type="entry name" value="KAS_I_II"/>
    <property type="match status" value="1"/>
</dbReference>
<keyword evidence="4" id="KW-1003">Cell membrane</keyword>
<organism evidence="15 17">
    <name type="scientific">Rhizobium sullae</name>
    <name type="common">Rhizobium hedysari</name>
    <dbReference type="NCBI Taxonomy" id="50338"/>
    <lineage>
        <taxon>Bacteria</taxon>
        <taxon>Pseudomonadati</taxon>
        <taxon>Pseudomonadota</taxon>
        <taxon>Alphaproteobacteria</taxon>
        <taxon>Hyphomicrobiales</taxon>
        <taxon>Rhizobiaceae</taxon>
        <taxon>Rhizobium/Agrobacterium group</taxon>
        <taxon>Rhizobium</taxon>
    </lineage>
</organism>
<keyword evidence="6 13" id="KW-0808">Transferase</keyword>
<evidence type="ECO:0000256" key="2">
    <source>
        <dbReference type="ARBA" id="ARBA00008467"/>
    </source>
</evidence>
<reference evidence="15 17" key="1">
    <citation type="submission" date="2019-03" db="EMBL/GenBank/DDBJ databases">
        <title>Genomic Encyclopedia of Type Strains, Phase IV (KMG-V): Genome sequencing to study the core and pangenomes of soil and plant-associated prokaryotes.</title>
        <authorList>
            <person name="Whitman W."/>
        </authorList>
    </citation>
    <scope>NUCLEOTIDE SEQUENCE [LARGE SCALE GENOMIC DNA]</scope>
    <source>
        <strain evidence="15 17">Hc14</strain>
    </source>
</reference>
<dbReference type="Pfam" id="PF00109">
    <property type="entry name" value="ketoacyl-synt"/>
    <property type="match status" value="1"/>
</dbReference>